<evidence type="ECO:0000256" key="1">
    <source>
        <dbReference type="SAM" id="SignalP"/>
    </source>
</evidence>
<evidence type="ECO:0008006" key="4">
    <source>
        <dbReference type="Google" id="ProtNLM"/>
    </source>
</evidence>
<protein>
    <recommendedName>
        <fullName evidence="4">Outer membrane protein beta-barrel domain-containing protein</fullName>
    </recommendedName>
</protein>
<dbReference type="RefSeq" id="WP_128195912.1">
    <property type="nucleotide sequence ID" value="NZ_SACJ01000007.1"/>
</dbReference>
<keyword evidence="1" id="KW-0732">Signal</keyword>
<gene>
    <name evidence="2" type="ORF">EOD40_12200</name>
</gene>
<organism evidence="2 3">
    <name type="scientific">Flavobacterium sufflavum</name>
    <dbReference type="NCBI Taxonomy" id="1921138"/>
    <lineage>
        <taxon>Bacteria</taxon>
        <taxon>Pseudomonadati</taxon>
        <taxon>Bacteroidota</taxon>
        <taxon>Flavobacteriia</taxon>
        <taxon>Flavobacteriales</taxon>
        <taxon>Flavobacteriaceae</taxon>
        <taxon>Flavobacterium</taxon>
    </lineage>
</organism>
<feature type="chain" id="PRO_5018660719" description="Outer membrane protein beta-barrel domain-containing protein" evidence="1">
    <location>
        <begin position="20"/>
        <end position="209"/>
    </location>
</feature>
<dbReference type="OrthoDB" id="1335319at2"/>
<proteinExistence type="predicted"/>
<accession>A0A3S2WBV6</accession>
<comment type="caution">
    <text evidence="2">The sequence shown here is derived from an EMBL/GenBank/DDBJ whole genome shotgun (WGS) entry which is preliminary data.</text>
</comment>
<feature type="signal peptide" evidence="1">
    <location>
        <begin position="1"/>
        <end position="19"/>
    </location>
</feature>
<dbReference type="AlphaFoldDB" id="A0A3S2WBV6"/>
<evidence type="ECO:0000313" key="3">
    <source>
        <dbReference type="Proteomes" id="UP000285211"/>
    </source>
</evidence>
<keyword evidence="3" id="KW-1185">Reference proteome</keyword>
<dbReference type="EMBL" id="SACJ01000007">
    <property type="protein sequence ID" value="RVT74928.1"/>
    <property type="molecule type" value="Genomic_DNA"/>
</dbReference>
<dbReference type="Proteomes" id="UP000285211">
    <property type="component" value="Unassembled WGS sequence"/>
</dbReference>
<sequence>MIKNYLLLIFLLSSASIFSQELYFTTGKNYTKYLYKDANLQVNPNIQSGTGSFYEIGFTKPLINKKILYSLGLSLNDYNAIGGNSANSYRWDTQYLGLQGGLMYQFYSYKTNSKNSIDFLVKTALNASSLIYGKQELNGIYYDLMHQKEFSGIILESSAGLMVKYNIPSFGGLSLGYDFCQSINITNSLKEKLSFRTNQLELGVHFNIN</sequence>
<evidence type="ECO:0000313" key="2">
    <source>
        <dbReference type="EMBL" id="RVT74928.1"/>
    </source>
</evidence>
<name>A0A3S2WBV6_9FLAO</name>
<reference evidence="2 3" key="1">
    <citation type="submission" date="2019-01" db="EMBL/GenBank/DDBJ databases">
        <authorList>
            <person name="Chen W.-M."/>
        </authorList>
    </citation>
    <scope>NUCLEOTIDE SEQUENCE [LARGE SCALE GENOMIC DNA]</scope>
    <source>
        <strain evidence="2 3">BBQ-12</strain>
    </source>
</reference>